<keyword evidence="2" id="KW-1133">Transmembrane helix</keyword>
<dbReference type="Gene3D" id="3.40.1350.10">
    <property type="match status" value="1"/>
</dbReference>
<dbReference type="InterPro" id="IPR011856">
    <property type="entry name" value="tRNA_endonuc-like_dom_sf"/>
</dbReference>
<gene>
    <name evidence="4" type="ORF">GCM10010253_65240</name>
</gene>
<dbReference type="EMBL" id="BMSZ01000029">
    <property type="protein sequence ID" value="GGS81529.1"/>
    <property type="molecule type" value="Genomic_DNA"/>
</dbReference>
<dbReference type="PANTHER" id="PTHR30015:SF6">
    <property type="entry name" value="SLL1429 PROTEIN"/>
    <property type="match status" value="1"/>
</dbReference>
<keyword evidence="2" id="KW-0812">Transmembrane</keyword>
<dbReference type="InterPro" id="IPR052906">
    <property type="entry name" value="Type_IV_Methyl-Rstrct_Enzyme"/>
</dbReference>
<proteinExistence type="predicted"/>
<evidence type="ECO:0000259" key="3">
    <source>
        <dbReference type="Pfam" id="PF04471"/>
    </source>
</evidence>
<dbReference type="Pfam" id="PF04471">
    <property type="entry name" value="Mrr_cat"/>
    <property type="match status" value="1"/>
</dbReference>
<sequence length="425" mass="44927">MKLAVAALAVAVVWALVSWLLVNWWVLIVLGALALIGGAAWFHRLQQQRTWARVRQQALRYGLRELDALHHRDFEYAIRDLMLRDGCTDARQVGGAGDNGADVLATDPLGRTWVIQCKHRRDGDRGAAVGTPDLQRVNGTARQLYGADVVLVVTTAASPPAANRSPRSCTCTSPTGGSSPRGRAATARSGNSCRESPNHGAAGDPARALMGVPRVRAPAEEADSPQEPGHPGGAAAVLDGGRPSARNGGCACPAGARVLGRSGLGLVGVACLKEAVWLGTAAHDMTWGAYRRSLARTEPDPGDENSAFLVGQLMRVEQRVSEFAAETGMAAGTFALRGGRIGSWEDASSVRAGDCGPVALGYGWLDPDRSAALPYILEHELAHLRRQDGRKRLVAGTVTVTAAALCVLWVSCWTAAPARDRVPRP</sequence>
<protein>
    <recommendedName>
        <fullName evidence="3">Restriction endonuclease type IV Mrr domain-containing protein</fullName>
    </recommendedName>
</protein>
<feature type="region of interest" description="Disordered" evidence="1">
    <location>
        <begin position="158"/>
        <end position="240"/>
    </location>
</feature>
<accession>A0ABQ2TQH7</accession>
<dbReference type="InterPro" id="IPR007560">
    <property type="entry name" value="Restrct_endonuc_IV_Mrr"/>
</dbReference>
<organism evidence="4 5">
    <name type="scientific">Streptomyces badius</name>
    <dbReference type="NCBI Taxonomy" id="1941"/>
    <lineage>
        <taxon>Bacteria</taxon>
        <taxon>Bacillati</taxon>
        <taxon>Actinomycetota</taxon>
        <taxon>Actinomycetes</taxon>
        <taxon>Kitasatosporales</taxon>
        <taxon>Streptomycetaceae</taxon>
        <taxon>Streptomyces</taxon>
    </lineage>
</organism>
<dbReference type="SUPFAM" id="SSF52980">
    <property type="entry name" value="Restriction endonuclease-like"/>
    <property type="match status" value="1"/>
</dbReference>
<evidence type="ECO:0000256" key="1">
    <source>
        <dbReference type="SAM" id="MobiDB-lite"/>
    </source>
</evidence>
<name>A0ABQ2TQH7_STRBA</name>
<keyword evidence="5" id="KW-1185">Reference proteome</keyword>
<feature type="domain" description="Restriction endonuclease type IV Mrr" evidence="3">
    <location>
        <begin position="66"/>
        <end position="163"/>
    </location>
</feature>
<keyword evidence="2" id="KW-0472">Membrane</keyword>
<feature type="compositionally biased region" description="Low complexity" evidence="1">
    <location>
        <begin position="158"/>
        <end position="183"/>
    </location>
</feature>
<comment type="caution">
    <text evidence="4">The sequence shown here is derived from an EMBL/GenBank/DDBJ whole genome shotgun (WGS) entry which is preliminary data.</text>
</comment>
<evidence type="ECO:0000313" key="5">
    <source>
        <dbReference type="Proteomes" id="UP000659767"/>
    </source>
</evidence>
<feature type="transmembrane region" description="Helical" evidence="2">
    <location>
        <begin position="25"/>
        <end position="43"/>
    </location>
</feature>
<feature type="transmembrane region" description="Helical" evidence="2">
    <location>
        <begin position="393"/>
        <end position="416"/>
    </location>
</feature>
<dbReference type="PANTHER" id="PTHR30015">
    <property type="entry name" value="MRR RESTRICTION SYSTEM PROTEIN"/>
    <property type="match status" value="1"/>
</dbReference>
<evidence type="ECO:0000313" key="4">
    <source>
        <dbReference type="EMBL" id="GGS81529.1"/>
    </source>
</evidence>
<dbReference type="Proteomes" id="UP000659767">
    <property type="component" value="Unassembled WGS sequence"/>
</dbReference>
<dbReference type="InterPro" id="IPR011335">
    <property type="entry name" value="Restrct_endonuc-II-like"/>
</dbReference>
<reference evidence="5" key="1">
    <citation type="journal article" date="2019" name="Int. J. Syst. Evol. Microbiol.">
        <title>The Global Catalogue of Microorganisms (GCM) 10K type strain sequencing project: providing services to taxonomists for standard genome sequencing and annotation.</title>
        <authorList>
            <consortium name="The Broad Institute Genomics Platform"/>
            <consortium name="The Broad Institute Genome Sequencing Center for Infectious Disease"/>
            <person name="Wu L."/>
            <person name="Ma J."/>
        </authorList>
    </citation>
    <scope>NUCLEOTIDE SEQUENCE [LARGE SCALE GENOMIC DNA]</scope>
    <source>
        <strain evidence="5">JCM 4350</strain>
    </source>
</reference>
<evidence type="ECO:0000256" key="2">
    <source>
        <dbReference type="SAM" id="Phobius"/>
    </source>
</evidence>